<dbReference type="GO" id="GO:0043565">
    <property type="term" value="F:sequence-specific DNA binding"/>
    <property type="evidence" value="ECO:0007669"/>
    <property type="project" value="InterPro"/>
</dbReference>
<keyword evidence="6" id="KW-0046">Antibiotic resistance</keyword>
<dbReference type="SUPFAM" id="SSF56601">
    <property type="entry name" value="beta-lactamase/transpeptidase-like"/>
    <property type="match status" value="1"/>
</dbReference>
<evidence type="ECO:0000256" key="4">
    <source>
        <dbReference type="ARBA" id="ARBA00022729"/>
    </source>
</evidence>
<proteinExistence type="inferred from homology"/>
<dbReference type="EC" id="3.5.2.6" evidence="3"/>
<organism evidence="9 10">
    <name type="scientific">Anaerotruncus colihominis</name>
    <dbReference type="NCBI Taxonomy" id="169435"/>
    <lineage>
        <taxon>Bacteria</taxon>
        <taxon>Bacillati</taxon>
        <taxon>Bacillota</taxon>
        <taxon>Clostridia</taxon>
        <taxon>Eubacteriales</taxon>
        <taxon>Oscillospiraceae</taxon>
        <taxon>Anaerotruncus</taxon>
    </lineage>
</organism>
<dbReference type="Gene3D" id="3.40.710.10">
    <property type="entry name" value="DD-peptidase/beta-lactamase superfamily"/>
    <property type="match status" value="1"/>
</dbReference>
<evidence type="ECO:0000313" key="10">
    <source>
        <dbReference type="Proteomes" id="UP000095765"/>
    </source>
</evidence>
<evidence type="ECO:0000256" key="5">
    <source>
        <dbReference type="ARBA" id="ARBA00022801"/>
    </source>
</evidence>
<evidence type="ECO:0000256" key="6">
    <source>
        <dbReference type="ARBA" id="ARBA00023251"/>
    </source>
</evidence>
<dbReference type="InterPro" id="IPR018060">
    <property type="entry name" value="HTH_AraC"/>
</dbReference>
<evidence type="ECO:0000256" key="1">
    <source>
        <dbReference type="ARBA" id="ARBA00001526"/>
    </source>
</evidence>
<dbReference type="GO" id="GO:0008658">
    <property type="term" value="F:penicillin binding"/>
    <property type="evidence" value="ECO:0007669"/>
    <property type="project" value="InterPro"/>
</dbReference>
<dbReference type="GO" id="GO:0008800">
    <property type="term" value="F:beta-lactamase activity"/>
    <property type="evidence" value="ECO:0007669"/>
    <property type="project" value="UniProtKB-EC"/>
</dbReference>
<dbReference type="PANTHER" id="PTHR30627:SF6">
    <property type="entry name" value="BETA-LACTAMASE YBXI-RELATED"/>
    <property type="match status" value="1"/>
</dbReference>
<sequence>MLGRRAAGIYIVLVLIFTGMLCRMYALSMGETLSSAANTQSAFVLGVDDTRGIIYDCKLRPLVGEKTHLVAAIQPSPEAFTALTEAREKGLDAPLPDEGQTKPYLMELDGHEVYSRGVEMFEAVQRYADDQLAPHIIGYLNPEKTSGVAGIEMAYDDLLRQYDGSLKLRYTLDAAGRSLSLGAPEIVQDNYKSEGGVALTIDADIQRAAQRAMKDVKKGAAVVMDVETGDIKASVSMPAYDANNLADSLHNPDGPFVNRAFSQYSVGSTFKLVVAAAALESGYGRYTPYTCKGYEDVDGHIFYCHWRNGHGEIDLQKAIEVSCNPFFIDLGLRVGGKRIASMAREIGFSRAAQFTDDIKTQSGTLPDDAELSLDTAVANFSFGQGSLTATPIQVAQMICTVANGGYAVTPRLVEGFTDDGKTYYEHTAAYAPSQVFSKRTSDILRECLVSNVEEGSGVKAKPSFGTAGGKTASAQTGVYETPGEEDSEIVHAWFAGYFPAETPKYAIVVLVEGGESGSDTAAPIFKEIADEILLREM</sequence>
<gene>
    <name evidence="9" type="primary">pbpA_1</name>
    <name evidence="9" type="ORF">ERS852551_00334</name>
</gene>
<comment type="similarity">
    <text evidence="2">Belongs to the class-D beta-lactamase family.</text>
</comment>
<dbReference type="AlphaFoldDB" id="A0A174M2I9"/>
<dbReference type="PROSITE" id="PS01124">
    <property type="entry name" value="HTH_ARAC_FAMILY_2"/>
    <property type="match status" value="1"/>
</dbReference>
<protein>
    <recommendedName>
        <fullName evidence="3">beta-lactamase</fullName>
        <ecNumber evidence="3">3.5.2.6</ecNumber>
    </recommendedName>
</protein>
<dbReference type="Proteomes" id="UP000095765">
    <property type="component" value="Unassembled WGS sequence"/>
</dbReference>
<dbReference type="InterPro" id="IPR050515">
    <property type="entry name" value="Beta-lactam/transpept"/>
</dbReference>
<dbReference type="SUPFAM" id="SSF56519">
    <property type="entry name" value="Penicillin binding protein dimerisation domain"/>
    <property type="match status" value="1"/>
</dbReference>
<keyword evidence="7" id="KW-0812">Transmembrane</keyword>
<feature type="transmembrane region" description="Helical" evidence="7">
    <location>
        <begin position="7"/>
        <end position="26"/>
    </location>
</feature>
<evidence type="ECO:0000313" key="9">
    <source>
        <dbReference type="EMBL" id="CUP29326.1"/>
    </source>
</evidence>
<keyword evidence="7" id="KW-1133">Transmembrane helix</keyword>
<dbReference type="Pfam" id="PF00905">
    <property type="entry name" value="Transpeptidase"/>
    <property type="match status" value="1"/>
</dbReference>
<feature type="domain" description="HTH araC/xylS-type" evidence="8">
    <location>
        <begin position="332"/>
        <end position="372"/>
    </location>
</feature>
<dbReference type="Gene3D" id="3.90.1310.10">
    <property type="entry name" value="Penicillin-binding protein 2a (Domain 2)"/>
    <property type="match status" value="1"/>
</dbReference>
<dbReference type="PANTHER" id="PTHR30627">
    <property type="entry name" value="PEPTIDOGLYCAN D,D-TRANSPEPTIDASE"/>
    <property type="match status" value="1"/>
</dbReference>
<dbReference type="InterPro" id="IPR036138">
    <property type="entry name" value="PBP_dimer_sf"/>
</dbReference>
<dbReference type="GO" id="GO:0005886">
    <property type="term" value="C:plasma membrane"/>
    <property type="evidence" value="ECO:0007669"/>
    <property type="project" value="TreeGrafter"/>
</dbReference>
<dbReference type="GO" id="GO:0003700">
    <property type="term" value="F:DNA-binding transcription factor activity"/>
    <property type="evidence" value="ECO:0007669"/>
    <property type="project" value="InterPro"/>
</dbReference>
<keyword evidence="5" id="KW-0378">Hydrolase</keyword>
<name>A0A174M2I9_9FIRM</name>
<evidence type="ECO:0000256" key="2">
    <source>
        <dbReference type="ARBA" id="ARBA00007898"/>
    </source>
</evidence>
<dbReference type="RefSeq" id="WP_024730024.1">
    <property type="nucleotide sequence ID" value="NZ_CAMMGH010000046.1"/>
</dbReference>
<dbReference type="EMBL" id="CZBE01000002">
    <property type="protein sequence ID" value="CUP29326.1"/>
    <property type="molecule type" value="Genomic_DNA"/>
</dbReference>
<reference evidence="9 10" key="1">
    <citation type="submission" date="2015-09" db="EMBL/GenBank/DDBJ databases">
        <authorList>
            <consortium name="Pathogen Informatics"/>
        </authorList>
    </citation>
    <scope>NUCLEOTIDE SEQUENCE [LARGE SCALE GENOMIC DNA]</scope>
    <source>
        <strain evidence="9 10">2789STDY5834939</strain>
    </source>
</reference>
<keyword evidence="7" id="KW-0472">Membrane</keyword>
<dbReference type="GO" id="GO:0046677">
    <property type="term" value="P:response to antibiotic"/>
    <property type="evidence" value="ECO:0007669"/>
    <property type="project" value="UniProtKB-KW"/>
</dbReference>
<dbReference type="InterPro" id="IPR012338">
    <property type="entry name" value="Beta-lactam/transpept-like"/>
</dbReference>
<evidence type="ECO:0000259" key="8">
    <source>
        <dbReference type="PROSITE" id="PS01124"/>
    </source>
</evidence>
<accession>A0A174M2I9</accession>
<dbReference type="InterPro" id="IPR001460">
    <property type="entry name" value="PCN-bd_Tpept"/>
</dbReference>
<evidence type="ECO:0000256" key="7">
    <source>
        <dbReference type="SAM" id="Phobius"/>
    </source>
</evidence>
<comment type="catalytic activity">
    <reaction evidence="1">
        <text>a beta-lactam + H2O = a substituted beta-amino acid</text>
        <dbReference type="Rhea" id="RHEA:20401"/>
        <dbReference type="ChEBI" id="CHEBI:15377"/>
        <dbReference type="ChEBI" id="CHEBI:35627"/>
        <dbReference type="ChEBI" id="CHEBI:140347"/>
        <dbReference type="EC" id="3.5.2.6"/>
    </reaction>
</comment>
<evidence type="ECO:0000256" key="3">
    <source>
        <dbReference type="ARBA" id="ARBA00012865"/>
    </source>
</evidence>
<dbReference type="GO" id="GO:0071555">
    <property type="term" value="P:cell wall organization"/>
    <property type="evidence" value="ECO:0007669"/>
    <property type="project" value="TreeGrafter"/>
</dbReference>
<keyword evidence="4" id="KW-0732">Signal</keyword>